<dbReference type="Proteomes" id="UP000002016">
    <property type="component" value="Chromosome"/>
</dbReference>
<reference evidence="2 3" key="1">
    <citation type="submission" date="2007-08" db="EMBL/GenBank/DDBJ databases">
        <title>Complete sequence of Thermotoga lettingae TMO.</title>
        <authorList>
            <consortium name="US DOE Joint Genome Institute"/>
            <person name="Copeland A."/>
            <person name="Lucas S."/>
            <person name="Lapidus A."/>
            <person name="Barry K."/>
            <person name="Glavina del Rio T."/>
            <person name="Dalin E."/>
            <person name="Tice H."/>
            <person name="Pitluck S."/>
            <person name="Foster B."/>
            <person name="Bruce D."/>
            <person name="Schmutz J."/>
            <person name="Larimer F."/>
            <person name="Land M."/>
            <person name="Hauser L."/>
            <person name="Kyrpides N."/>
            <person name="Mikhailova N."/>
            <person name="Nelson K."/>
            <person name="Gogarten J.P."/>
            <person name="Noll K."/>
            <person name="Richardson P."/>
        </authorList>
    </citation>
    <scope>NUCLEOTIDE SEQUENCE [LARGE SCALE GENOMIC DNA]</scope>
    <source>
        <strain evidence="3">ATCC BAA-301 / DSM 14385 / NBRC 107922 / TMO</strain>
    </source>
</reference>
<gene>
    <name evidence="2" type="ordered locus">Tlet_0708</name>
</gene>
<evidence type="ECO:0000259" key="1">
    <source>
        <dbReference type="Pfam" id="PF01048"/>
    </source>
</evidence>
<protein>
    <submittedName>
        <fullName evidence="2">Purine or other phosphorylase family 1</fullName>
    </submittedName>
</protein>
<dbReference type="eggNOG" id="COG0775">
    <property type="taxonomic scope" value="Bacteria"/>
</dbReference>
<dbReference type="InterPro" id="IPR000845">
    <property type="entry name" value="Nucleoside_phosphorylase_d"/>
</dbReference>
<sequence length="242" mass="26260">MSKPFAEVGTSFANCVKIARGDILLAVVGILPKEVELLVNALKPKLEVFEVMKRPAWRGLIGDNEILISCGCVGKVETACLAQKLIDQFKISGLILIGAAGALKDDITFGTLIAGTEYIEYDFTPRINVDLILQPSQVCFTQFMESDDFVYGTIASGDRFVSSEAMAKEIYESTSAICVDMDSAAAAKVCVENGKDFLALKVIVDVVGSKAVEQYIENHPKFGMKPAMVLAEFLTNNFMFCG</sequence>
<dbReference type="PANTHER" id="PTHR46832:SF1">
    <property type="entry name" value="5'-METHYLTHIOADENOSINE_S-ADENOSYLHOMOCYSTEINE NUCLEOSIDASE"/>
    <property type="match status" value="1"/>
</dbReference>
<dbReference type="Pfam" id="PF01048">
    <property type="entry name" value="PNP_UDP_1"/>
    <property type="match status" value="1"/>
</dbReference>
<evidence type="ECO:0000313" key="2">
    <source>
        <dbReference type="EMBL" id="ABV33274.1"/>
    </source>
</evidence>
<organism evidence="2 3">
    <name type="scientific">Pseudothermotoga lettingae (strain ATCC BAA-301 / DSM 14385 / NBRC 107922 / TMO)</name>
    <name type="common">Thermotoga lettingae</name>
    <dbReference type="NCBI Taxonomy" id="416591"/>
    <lineage>
        <taxon>Bacteria</taxon>
        <taxon>Thermotogati</taxon>
        <taxon>Thermotogota</taxon>
        <taxon>Thermotogae</taxon>
        <taxon>Thermotogales</taxon>
        <taxon>Thermotogaceae</taxon>
        <taxon>Pseudothermotoga</taxon>
    </lineage>
</organism>
<dbReference type="Gene3D" id="3.40.50.1580">
    <property type="entry name" value="Nucleoside phosphorylase domain"/>
    <property type="match status" value="1"/>
</dbReference>
<reference evidence="2 3" key="2">
    <citation type="journal article" date="2009" name="Proc. Natl. Acad. Sci. U.S.A.">
        <title>On the chimeric nature, thermophilic origin, and phylogenetic placement of the Thermotogales.</title>
        <authorList>
            <person name="Zhaxybayeva O."/>
            <person name="Swithers K.S."/>
            <person name="Lapierre P."/>
            <person name="Fournier G.P."/>
            <person name="Bickhart D.M."/>
            <person name="DeBoy R.T."/>
            <person name="Nelson K.E."/>
            <person name="Nesbo C.L."/>
            <person name="Doolittle W.F."/>
            <person name="Gogarten J.P."/>
            <person name="Noll K.M."/>
        </authorList>
    </citation>
    <scope>NUCLEOTIDE SEQUENCE [LARGE SCALE GENOMIC DNA]</scope>
    <source>
        <strain evidence="3">ATCC BAA-301 / DSM 14385 / NBRC 107922 / TMO</strain>
    </source>
</reference>
<dbReference type="AlphaFoldDB" id="A8F540"/>
<keyword evidence="3" id="KW-1185">Reference proteome</keyword>
<accession>A8F540</accession>
<dbReference type="EMBL" id="CP000812">
    <property type="protein sequence ID" value="ABV33274.1"/>
    <property type="molecule type" value="Genomic_DNA"/>
</dbReference>
<evidence type="ECO:0000313" key="3">
    <source>
        <dbReference type="Proteomes" id="UP000002016"/>
    </source>
</evidence>
<dbReference type="GO" id="GO:0009116">
    <property type="term" value="P:nucleoside metabolic process"/>
    <property type="evidence" value="ECO:0007669"/>
    <property type="project" value="InterPro"/>
</dbReference>
<proteinExistence type="predicted"/>
<dbReference type="GO" id="GO:0008930">
    <property type="term" value="F:methylthioadenosine nucleosidase activity"/>
    <property type="evidence" value="ECO:0007669"/>
    <property type="project" value="TreeGrafter"/>
</dbReference>
<dbReference type="CDD" id="cd09008">
    <property type="entry name" value="MTAN"/>
    <property type="match status" value="1"/>
</dbReference>
<dbReference type="STRING" id="416591.Tlet_0708"/>
<name>A8F540_PSELT</name>
<dbReference type="KEGG" id="tle:Tlet_0708"/>
<dbReference type="PANTHER" id="PTHR46832">
    <property type="entry name" value="5'-METHYLTHIOADENOSINE/S-ADENOSYLHOMOCYSTEINE NUCLEOSIDASE"/>
    <property type="match status" value="1"/>
</dbReference>
<dbReference type="GO" id="GO:0008782">
    <property type="term" value="F:adenosylhomocysteine nucleosidase activity"/>
    <property type="evidence" value="ECO:0007669"/>
    <property type="project" value="TreeGrafter"/>
</dbReference>
<dbReference type="HOGENOM" id="CLU_031248_2_1_0"/>
<dbReference type="SUPFAM" id="SSF53167">
    <property type="entry name" value="Purine and uridine phosphorylases"/>
    <property type="match status" value="1"/>
</dbReference>
<dbReference type="InterPro" id="IPR035994">
    <property type="entry name" value="Nucleoside_phosphorylase_sf"/>
</dbReference>
<dbReference type="GO" id="GO:0005829">
    <property type="term" value="C:cytosol"/>
    <property type="evidence" value="ECO:0007669"/>
    <property type="project" value="TreeGrafter"/>
</dbReference>
<dbReference type="GO" id="GO:0019284">
    <property type="term" value="P:L-methionine salvage from S-adenosylmethionine"/>
    <property type="evidence" value="ECO:0007669"/>
    <property type="project" value="TreeGrafter"/>
</dbReference>
<feature type="domain" description="Nucleoside phosphorylase" evidence="1">
    <location>
        <begin position="25"/>
        <end position="234"/>
    </location>
</feature>